<keyword evidence="9" id="KW-1185">Reference proteome</keyword>
<accession>A0A369WX32</accession>
<evidence type="ECO:0000313" key="8">
    <source>
        <dbReference type="EMBL" id="RDE24075.1"/>
    </source>
</evidence>
<name>A0A369WX32_9GAMM</name>
<feature type="binding site" evidence="6">
    <location>
        <position position="40"/>
    </location>
    <ligand>
        <name>[4Fe-4S] cluster</name>
        <dbReference type="ChEBI" id="CHEBI:49883"/>
        <label>1</label>
    </ligand>
</feature>
<evidence type="ECO:0000256" key="6">
    <source>
        <dbReference type="HAMAP-Rule" id="MF_02201"/>
    </source>
</evidence>
<keyword evidence="5 6" id="KW-0411">Iron-sulfur</keyword>
<dbReference type="Pfam" id="PF12838">
    <property type="entry name" value="Fer4_7"/>
    <property type="match status" value="2"/>
</dbReference>
<sequence length="182" mass="19743">MAQAAFNPSRRQLLRGDTGSKRLPLRPPWSVEELAFINDCSRCGDCIQSCPEQILFKGSGGFPEVDFSRGECTFCEDCVRVCKAPVFQSTDSDPWNVKAHISQSCVTYKQVVCRSCAEQCEPEAITLKPQLGGIATPKLDLSACTGCGACVAVCPTKAINVHQPLVQDAQPMTANNDKEAEQ</sequence>
<comment type="subcellular location">
    <subcellularLocation>
        <location evidence="6">Cytoplasm</location>
    </subcellularLocation>
</comment>
<dbReference type="GO" id="GO:0046872">
    <property type="term" value="F:metal ion binding"/>
    <property type="evidence" value="ECO:0007669"/>
    <property type="project" value="UniProtKB-KW"/>
</dbReference>
<dbReference type="PANTHER" id="PTHR43687">
    <property type="entry name" value="ADENYLYLSULFATE REDUCTASE, BETA SUBUNIT"/>
    <property type="match status" value="1"/>
</dbReference>
<evidence type="ECO:0000256" key="3">
    <source>
        <dbReference type="ARBA" id="ARBA00022737"/>
    </source>
</evidence>
<evidence type="ECO:0000256" key="5">
    <source>
        <dbReference type="ARBA" id="ARBA00023014"/>
    </source>
</evidence>
<evidence type="ECO:0000259" key="7">
    <source>
        <dbReference type="PROSITE" id="PS51379"/>
    </source>
</evidence>
<feature type="domain" description="4Fe-4S ferredoxin-type" evidence="7">
    <location>
        <begin position="135"/>
        <end position="164"/>
    </location>
</feature>
<dbReference type="GO" id="GO:0005737">
    <property type="term" value="C:cytoplasm"/>
    <property type="evidence" value="ECO:0007669"/>
    <property type="project" value="UniProtKB-SubCell"/>
</dbReference>
<dbReference type="PROSITE" id="PS00198">
    <property type="entry name" value="4FE4S_FER_1"/>
    <property type="match status" value="2"/>
</dbReference>
<feature type="binding site" evidence="6">
    <location>
        <position position="46"/>
    </location>
    <ligand>
        <name>[4Fe-4S] cluster</name>
        <dbReference type="ChEBI" id="CHEBI:49883"/>
        <label>1</label>
    </ligand>
</feature>
<dbReference type="PROSITE" id="PS51379">
    <property type="entry name" value="4FE4S_FER_2"/>
    <property type="match status" value="3"/>
</dbReference>
<organism evidence="8 9">
    <name type="scientific">Motiliproteus coralliicola</name>
    <dbReference type="NCBI Taxonomy" id="2283196"/>
    <lineage>
        <taxon>Bacteria</taxon>
        <taxon>Pseudomonadati</taxon>
        <taxon>Pseudomonadota</taxon>
        <taxon>Gammaproteobacteria</taxon>
        <taxon>Oceanospirillales</taxon>
        <taxon>Oceanospirillaceae</taxon>
        <taxon>Motiliproteus</taxon>
    </lineage>
</organism>
<feature type="binding site" evidence="6">
    <location>
        <position position="50"/>
    </location>
    <ligand>
        <name>[4Fe-4S] cluster</name>
        <dbReference type="ChEBI" id="CHEBI:49883"/>
        <label>1</label>
    </ligand>
</feature>
<keyword evidence="6" id="KW-0963">Cytoplasm</keyword>
<dbReference type="SUPFAM" id="SSF54862">
    <property type="entry name" value="4Fe-4S ferredoxins"/>
    <property type="match status" value="1"/>
</dbReference>
<dbReference type="InterPro" id="IPR050572">
    <property type="entry name" value="Fe-S_Ferredoxin"/>
</dbReference>
<dbReference type="CDD" id="cd10564">
    <property type="entry name" value="NapF_like"/>
    <property type="match status" value="1"/>
</dbReference>
<evidence type="ECO:0000313" key="9">
    <source>
        <dbReference type="Proteomes" id="UP000253769"/>
    </source>
</evidence>
<keyword evidence="3 6" id="KW-0677">Repeat</keyword>
<feature type="binding site" evidence="6">
    <location>
        <position position="147"/>
    </location>
    <ligand>
        <name>[4Fe-4S] cluster</name>
        <dbReference type="ChEBI" id="CHEBI:49883"/>
        <label>3</label>
    </ligand>
</feature>
<dbReference type="PANTHER" id="PTHR43687:SF1">
    <property type="entry name" value="FERREDOXIN III"/>
    <property type="match status" value="1"/>
</dbReference>
<feature type="domain" description="4Fe-4S ferredoxin-type" evidence="7">
    <location>
        <begin position="29"/>
        <end position="60"/>
    </location>
</feature>
<dbReference type="OrthoDB" id="9808559at2"/>
<evidence type="ECO:0000256" key="4">
    <source>
        <dbReference type="ARBA" id="ARBA00023004"/>
    </source>
</evidence>
<dbReference type="EMBL" id="QQOH01000001">
    <property type="protein sequence ID" value="RDE24075.1"/>
    <property type="molecule type" value="Genomic_DNA"/>
</dbReference>
<feature type="binding site" evidence="6">
    <location>
        <position position="144"/>
    </location>
    <ligand>
        <name>[4Fe-4S] cluster</name>
        <dbReference type="ChEBI" id="CHEBI:49883"/>
        <label>3</label>
    </ligand>
</feature>
<feature type="binding site" evidence="6">
    <location>
        <position position="43"/>
    </location>
    <ligand>
        <name>[4Fe-4S] cluster</name>
        <dbReference type="ChEBI" id="CHEBI:49883"/>
        <label>1</label>
    </ligand>
</feature>
<dbReference type="HAMAP" id="MF_02201">
    <property type="entry name" value="NapF"/>
    <property type="match status" value="1"/>
</dbReference>
<reference evidence="8 9" key="1">
    <citation type="submission" date="2018-07" db="EMBL/GenBank/DDBJ databases">
        <title>Motiliproteus coralliicola sp. nov., a bacterium isolated from Coral.</title>
        <authorList>
            <person name="Wang G."/>
        </authorList>
    </citation>
    <scope>NUCLEOTIDE SEQUENCE [LARGE SCALE GENOMIC DNA]</scope>
    <source>
        <strain evidence="8 9">C34</strain>
    </source>
</reference>
<comment type="subunit">
    <text evidence="6">Interacts with the cytoplasmic NapA precursor.</text>
</comment>
<protein>
    <recommendedName>
        <fullName evidence="6">Ferredoxin-type protein NapF</fullName>
    </recommendedName>
</protein>
<evidence type="ECO:0000256" key="1">
    <source>
        <dbReference type="ARBA" id="ARBA00022485"/>
    </source>
</evidence>
<comment type="caution">
    <text evidence="8">The sequence shown here is derived from an EMBL/GenBank/DDBJ whole genome shotgun (WGS) entry which is preliminary data.</text>
</comment>
<keyword evidence="4 6" id="KW-0408">Iron</keyword>
<feature type="binding site" evidence="6">
    <location>
        <position position="82"/>
    </location>
    <ligand>
        <name>[4Fe-4S] cluster</name>
        <dbReference type="ChEBI" id="CHEBI:49883"/>
        <label>2</label>
    </ligand>
</feature>
<keyword evidence="2 6" id="KW-0479">Metal-binding</keyword>
<feature type="binding site" evidence="6">
    <location>
        <position position="75"/>
    </location>
    <ligand>
        <name>[4Fe-4S] cluster</name>
        <dbReference type="ChEBI" id="CHEBI:49883"/>
        <label>2</label>
    </ligand>
</feature>
<dbReference type="InterPro" id="IPR017900">
    <property type="entry name" value="4Fe4S_Fe_S_CS"/>
</dbReference>
<dbReference type="NCBIfam" id="TIGR00402">
    <property type="entry name" value="napF"/>
    <property type="match status" value="1"/>
</dbReference>
<comment type="function">
    <text evidence="6">Could be involved in the maturation of NapA, the catalytic subunit of the periplasmic nitrate reductase, before its export into the periplasm.</text>
</comment>
<feature type="binding site" evidence="6">
    <location>
        <position position="150"/>
    </location>
    <ligand>
        <name>[4Fe-4S] cluster</name>
        <dbReference type="ChEBI" id="CHEBI:49883"/>
        <label>3</label>
    </ligand>
</feature>
<feature type="domain" description="4Fe-4S ferredoxin-type" evidence="7">
    <location>
        <begin position="61"/>
        <end position="92"/>
    </location>
</feature>
<feature type="binding site" evidence="6">
    <location>
        <position position="78"/>
    </location>
    <ligand>
        <name>[4Fe-4S] cluster</name>
        <dbReference type="ChEBI" id="CHEBI:49883"/>
        <label>2</label>
    </ligand>
</feature>
<comment type="cofactor">
    <cofactor evidence="6">
        <name>[4Fe-4S] cluster</name>
        <dbReference type="ChEBI" id="CHEBI:49883"/>
    </cofactor>
</comment>
<dbReference type="RefSeq" id="WP_114693656.1">
    <property type="nucleotide sequence ID" value="NZ_QQOH01000001.1"/>
</dbReference>
<keyword evidence="1 6" id="KW-0004">4Fe-4S</keyword>
<feature type="binding site" evidence="6">
    <location>
        <position position="72"/>
    </location>
    <ligand>
        <name>[4Fe-4S] cluster</name>
        <dbReference type="ChEBI" id="CHEBI:49883"/>
        <label>2</label>
    </ligand>
</feature>
<feature type="binding site" evidence="6">
    <location>
        <position position="154"/>
    </location>
    <ligand>
        <name>[4Fe-4S] cluster</name>
        <dbReference type="ChEBI" id="CHEBI:49883"/>
        <label>3</label>
    </ligand>
</feature>
<dbReference type="InterPro" id="IPR017896">
    <property type="entry name" value="4Fe4S_Fe-S-bd"/>
</dbReference>
<dbReference type="Proteomes" id="UP000253769">
    <property type="component" value="Unassembled WGS sequence"/>
</dbReference>
<proteinExistence type="inferred from homology"/>
<dbReference type="GO" id="GO:0051539">
    <property type="term" value="F:4 iron, 4 sulfur cluster binding"/>
    <property type="evidence" value="ECO:0007669"/>
    <property type="project" value="UniProtKB-UniRule"/>
</dbReference>
<dbReference type="InterPro" id="IPR004496">
    <property type="entry name" value="NapF"/>
</dbReference>
<dbReference type="Gene3D" id="3.30.70.20">
    <property type="match status" value="2"/>
</dbReference>
<gene>
    <name evidence="6 8" type="primary">napF</name>
    <name evidence="8" type="ORF">DV711_00245</name>
</gene>
<comment type="similarity">
    <text evidence="6">Belongs to the NapF family.</text>
</comment>
<dbReference type="AlphaFoldDB" id="A0A369WX32"/>
<evidence type="ECO:0000256" key="2">
    <source>
        <dbReference type="ARBA" id="ARBA00022723"/>
    </source>
</evidence>